<accession>A0A9N9I763</accession>
<reference evidence="1" key="1">
    <citation type="submission" date="2021-06" db="EMBL/GenBank/DDBJ databases">
        <authorList>
            <person name="Kallberg Y."/>
            <person name="Tangrot J."/>
            <person name="Rosling A."/>
        </authorList>
    </citation>
    <scope>NUCLEOTIDE SEQUENCE</scope>
    <source>
        <strain evidence="1">IN212</strain>
    </source>
</reference>
<dbReference type="EMBL" id="CAJVPZ010026094">
    <property type="protein sequence ID" value="CAG8724639.1"/>
    <property type="molecule type" value="Genomic_DNA"/>
</dbReference>
<keyword evidence="2" id="KW-1185">Reference proteome</keyword>
<comment type="caution">
    <text evidence="1">The sequence shown here is derived from an EMBL/GenBank/DDBJ whole genome shotgun (WGS) entry which is preliminary data.</text>
</comment>
<evidence type="ECO:0000313" key="1">
    <source>
        <dbReference type="EMBL" id="CAG8724639.1"/>
    </source>
</evidence>
<gene>
    <name evidence="1" type="ORF">RFULGI_LOCUS11695</name>
</gene>
<dbReference type="Proteomes" id="UP000789396">
    <property type="component" value="Unassembled WGS sequence"/>
</dbReference>
<proteinExistence type="predicted"/>
<sequence length="92" mass="10424">SFDKNGYYSNLSYCGNFKKFLEISSAALLNQITLQSLPVVSNIQPVNATPKKAGTAETVFPKPYIMPAYFDTFRLEIWNEYRVNPIVITNNP</sequence>
<protein>
    <submittedName>
        <fullName evidence="1">10509_t:CDS:1</fullName>
    </submittedName>
</protein>
<dbReference type="AlphaFoldDB" id="A0A9N9I763"/>
<organism evidence="1 2">
    <name type="scientific">Racocetra fulgida</name>
    <dbReference type="NCBI Taxonomy" id="60492"/>
    <lineage>
        <taxon>Eukaryota</taxon>
        <taxon>Fungi</taxon>
        <taxon>Fungi incertae sedis</taxon>
        <taxon>Mucoromycota</taxon>
        <taxon>Glomeromycotina</taxon>
        <taxon>Glomeromycetes</taxon>
        <taxon>Diversisporales</taxon>
        <taxon>Gigasporaceae</taxon>
        <taxon>Racocetra</taxon>
    </lineage>
</organism>
<feature type="non-terminal residue" evidence="1">
    <location>
        <position position="1"/>
    </location>
</feature>
<name>A0A9N9I763_9GLOM</name>
<evidence type="ECO:0000313" key="2">
    <source>
        <dbReference type="Proteomes" id="UP000789396"/>
    </source>
</evidence>